<comment type="caution">
    <text evidence="1">The sequence shown here is derived from an EMBL/GenBank/DDBJ whole genome shotgun (WGS) entry which is preliminary data.</text>
</comment>
<keyword evidence="2" id="KW-1185">Reference proteome</keyword>
<name>A0A0L0H411_9ENTR</name>
<evidence type="ECO:0000313" key="1">
    <source>
        <dbReference type="EMBL" id="KNC95651.1"/>
    </source>
</evidence>
<proteinExistence type="predicted"/>
<organism evidence="1 2">
    <name type="scientific">Trabulsiella odontotermitis</name>
    <dbReference type="NCBI Taxonomy" id="379893"/>
    <lineage>
        <taxon>Bacteria</taxon>
        <taxon>Pseudomonadati</taxon>
        <taxon>Pseudomonadota</taxon>
        <taxon>Gammaproteobacteria</taxon>
        <taxon>Enterobacterales</taxon>
        <taxon>Enterobacteriaceae</taxon>
        <taxon>Trabulsiella</taxon>
    </lineage>
</organism>
<sequence length="100" mass="10910">MNGVNGDVYVAATTKGIGFAGETVVVQGDTVGMARIHFTSGQHRFHLADKTCEYFIQLQRFCVTEFTGNAGPISQIVQPVSLLYQTSTKARCHITIQSPF</sequence>
<reference evidence="1 2" key="1">
    <citation type="journal article" date="2015" name="Appl. Environ. Microbiol.">
        <title>The Enterobacterium Trabulsiella odontotermitis Presents Novel Adaptations Related to Its Association with Fungus-Growing Termites.</title>
        <authorList>
            <person name="Sapountzis P."/>
            <person name="Gruntjes T."/>
            <person name="Otani S."/>
            <person name="Estevez J."/>
            <person name="da Costa R.R."/>
            <person name="Plunkett G.3rd."/>
            <person name="Perna N.T."/>
            <person name="Poulsen M."/>
        </authorList>
    </citation>
    <scope>NUCLEOTIDE SEQUENCE [LARGE SCALE GENOMIC DNA]</scope>
    <source>
        <strain evidence="1 2">12</strain>
    </source>
</reference>
<dbReference type="Proteomes" id="UP000037393">
    <property type="component" value="Unassembled WGS sequence"/>
</dbReference>
<evidence type="ECO:0000313" key="2">
    <source>
        <dbReference type="Proteomes" id="UP000037393"/>
    </source>
</evidence>
<dbReference type="AlphaFoldDB" id="A0A0L0H411"/>
<dbReference type="EMBL" id="JNGI01000009">
    <property type="protein sequence ID" value="KNC95651.1"/>
    <property type="molecule type" value="Genomic_DNA"/>
</dbReference>
<protein>
    <submittedName>
        <fullName evidence="1">Uncharacterized protein</fullName>
    </submittedName>
</protein>
<gene>
    <name evidence="1" type="ORF">GM31_23185</name>
</gene>
<accession>A0A0L0H411</accession>